<keyword evidence="2" id="KW-1185">Reference proteome</keyword>
<dbReference type="EMBL" id="QCZG01000027">
    <property type="protein sequence ID" value="PWA09680.1"/>
    <property type="molecule type" value="Genomic_DNA"/>
</dbReference>
<name>A0A2U1JWT8_9BACI</name>
<comment type="caution">
    <text evidence="1">The sequence shown here is derived from an EMBL/GenBank/DDBJ whole genome shotgun (WGS) entry which is preliminary data.</text>
</comment>
<gene>
    <name evidence="1" type="ORF">DCC39_12605</name>
</gene>
<reference evidence="1 2" key="1">
    <citation type="submission" date="2018-04" db="EMBL/GenBank/DDBJ databases">
        <title>Camelliibacillus theae gen. nov., sp. nov., isolated from Pu'er tea.</title>
        <authorList>
            <person name="Niu L."/>
        </authorList>
    </citation>
    <scope>NUCLEOTIDE SEQUENCE [LARGE SCALE GENOMIC DNA]</scope>
    <source>
        <strain evidence="1 2">T8</strain>
    </source>
</reference>
<sequence>MEERVKVIPLFLEGDTYKVNIVVSNITENVMINGTCRNSYVVSIPEWRWSVETGASLCHESYWQDNLRDNIDYALEKYIPEISKKLSNINMKKIF</sequence>
<organism evidence="1 2">
    <name type="scientific">Pueribacillus theae</name>
    <dbReference type="NCBI Taxonomy" id="2171751"/>
    <lineage>
        <taxon>Bacteria</taxon>
        <taxon>Bacillati</taxon>
        <taxon>Bacillota</taxon>
        <taxon>Bacilli</taxon>
        <taxon>Bacillales</taxon>
        <taxon>Bacillaceae</taxon>
        <taxon>Pueribacillus</taxon>
    </lineage>
</organism>
<dbReference type="OrthoDB" id="2973120at2"/>
<dbReference type="Proteomes" id="UP000245998">
    <property type="component" value="Unassembled WGS sequence"/>
</dbReference>
<evidence type="ECO:0000313" key="2">
    <source>
        <dbReference type="Proteomes" id="UP000245998"/>
    </source>
</evidence>
<proteinExistence type="predicted"/>
<dbReference type="AlphaFoldDB" id="A0A2U1JWT8"/>
<accession>A0A2U1JWT8</accession>
<protein>
    <submittedName>
        <fullName evidence="1">Uncharacterized protein</fullName>
    </submittedName>
</protein>
<dbReference type="RefSeq" id="WP_116555262.1">
    <property type="nucleotide sequence ID" value="NZ_QCZG01000027.1"/>
</dbReference>
<evidence type="ECO:0000313" key="1">
    <source>
        <dbReference type="EMBL" id="PWA09680.1"/>
    </source>
</evidence>